<keyword evidence="12" id="KW-1185">Reference proteome</keyword>
<keyword evidence="5 10" id="KW-0145">Chemotaxis</keyword>
<comment type="subcellular location">
    <subcellularLocation>
        <location evidence="10">Cell inner membrane</location>
    </subcellularLocation>
    <subcellularLocation>
        <location evidence="2">Cell membrane</location>
        <topology evidence="2">Single-pass membrane protein</topology>
    </subcellularLocation>
</comment>
<gene>
    <name evidence="11" type="ORF">DNK49_09805</name>
</gene>
<keyword evidence="11" id="KW-0969">Cilium</keyword>
<dbReference type="InterPro" id="IPR005503">
    <property type="entry name" value="FliL"/>
</dbReference>
<keyword evidence="9 10" id="KW-0472">Membrane</keyword>
<keyword evidence="6" id="KW-0812">Transmembrane</keyword>
<keyword evidence="8" id="KW-1133">Transmembrane helix</keyword>
<comment type="similarity">
    <text evidence="3 10">Belongs to the FliL family.</text>
</comment>
<keyword evidence="7 10" id="KW-0283">Flagellar rotation</keyword>
<dbReference type="AlphaFoldDB" id="A0A323UWK8"/>
<dbReference type="GO" id="GO:0005886">
    <property type="term" value="C:plasma membrane"/>
    <property type="evidence" value="ECO:0007669"/>
    <property type="project" value="UniProtKB-SubCell"/>
</dbReference>
<dbReference type="RefSeq" id="WP_110524153.1">
    <property type="nucleotide sequence ID" value="NZ_QKOE01000005.1"/>
</dbReference>
<dbReference type="GO" id="GO:0071973">
    <property type="term" value="P:bacterial-type flagellum-dependent cell motility"/>
    <property type="evidence" value="ECO:0007669"/>
    <property type="project" value="InterPro"/>
</dbReference>
<accession>A0A323UWK8</accession>
<proteinExistence type="inferred from homology"/>
<reference evidence="11 12" key="1">
    <citation type="submission" date="2018-06" db="EMBL/GenBank/DDBJ databases">
        <title>Azoarcus communis strain SWub3 genome.</title>
        <authorList>
            <person name="Zorraquino Salvo V."/>
            <person name="Toubiana D."/>
            <person name="Blumwald E."/>
        </authorList>
    </citation>
    <scope>NUCLEOTIDE SEQUENCE [LARGE SCALE GENOMIC DNA]</scope>
    <source>
        <strain evidence="11 12">SWub3</strain>
    </source>
</reference>
<evidence type="ECO:0000256" key="7">
    <source>
        <dbReference type="ARBA" id="ARBA00022779"/>
    </source>
</evidence>
<keyword evidence="10" id="KW-0997">Cell inner membrane</keyword>
<keyword evidence="11" id="KW-0966">Cell projection</keyword>
<dbReference type="EMBL" id="QKOE01000005">
    <property type="protein sequence ID" value="PZA16929.1"/>
    <property type="molecule type" value="Genomic_DNA"/>
</dbReference>
<evidence type="ECO:0000256" key="9">
    <source>
        <dbReference type="ARBA" id="ARBA00023136"/>
    </source>
</evidence>
<comment type="caution">
    <text evidence="11">The sequence shown here is derived from an EMBL/GenBank/DDBJ whole genome shotgun (WGS) entry which is preliminary data.</text>
</comment>
<evidence type="ECO:0000256" key="8">
    <source>
        <dbReference type="ARBA" id="ARBA00022989"/>
    </source>
</evidence>
<evidence type="ECO:0000256" key="5">
    <source>
        <dbReference type="ARBA" id="ARBA00022500"/>
    </source>
</evidence>
<sequence>MAMPRILLIVLILNTLILLGSTGLNYYLLTGGASSGALAARAPQAIAEALPATPEYQFFPIEKIIVNLRGNQNREHYFVLDLALQAPLGVDKPRIDQIEPIVRNSVVASLSALSFQELREMPISELQSRLESVLAADLAERKLPQPFASVLVSKLIVQ</sequence>
<evidence type="ECO:0000256" key="3">
    <source>
        <dbReference type="ARBA" id="ARBA00008281"/>
    </source>
</evidence>
<comment type="function">
    <text evidence="1 10">Controls the rotational direction of flagella during chemotaxis.</text>
</comment>
<dbReference type="GO" id="GO:0009425">
    <property type="term" value="C:bacterial-type flagellum basal body"/>
    <property type="evidence" value="ECO:0007669"/>
    <property type="project" value="InterPro"/>
</dbReference>
<dbReference type="GO" id="GO:0006935">
    <property type="term" value="P:chemotaxis"/>
    <property type="evidence" value="ECO:0007669"/>
    <property type="project" value="UniProtKB-KW"/>
</dbReference>
<keyword evidence="4" id="KW-1003">Cell membrane</keyword>
<evidence type="ECO:0000256" key="4">
    <source>
        <dbReference type="ARBA" id="ARBA00022475"/>
    </source>
</evidence>
<protein>
    <recommendedName>
        <fullName evidence="10">Flagellar protein FliL</fullName>
    </recommendedName>
</protein>
<evidence type="ECO:0000256" key="1">
    <source>
        <dbReference type="ARBA" id="ARBA00002254"/>
    </source>
</evidence>
<evidence type="ECO:0000256" key="6">
    <source>
        <dbReference type="ARBA" id="ARBA00022692"/>
    </source>
</evidence>
<evidence type="ECO:0000256" key="10">
    <source>
        <dbReference type="RuleBase" id="RU364125"/>
    </source>
</evidence>
<keyword evidence="11" id="KW-0282">Flagellum</keyword>
<evidence type="ECO:0000313" key="12">
    <source>
        <dbReference type="Proteomes" id="UP000248259"/>
    </source>
</evidence>
<dbReference type="Proteomes" id="UP000248259">
    <property type="component" value="Unassembled WGS sequence"/>
</dbReference>
<evidence type="ECO:0000256" key="2">
    <source>
        <dbReference type="ARBA" id="ARBA00004162"/>
    </source>
</evidence>
<evidence type="ECO:0000313" key="11">
    <source>
        <dbReference type="EMBL" id="PZA16929.1"/>
    </source>
</evidence>
<dbReference type="Pfam" id="PF03748">
    <property type="entry name" value="FliL"/>
    <property type="match status" value="1"/>
</dbReference>
<organism evidence="11 12">
    <name type="scientific">Parazoarcus communis SWub3 = DSM 12120</name>
    <dbReference type="NCBI Taxonomy" id="1121029"/>
    <lineage>
        <taxon>Bacteria</taxon>
        <taxon>Pseudomonadati</taxon>
        <taxon>Pseudomonadota</taxon>
        <taxon>Betaproteobacteria</taxon>
        <taxon>Rhodocyclales</taxon>
        <taxon>Zoogloeaceae</taxon>
        <taxon>Parazoarcus</taxon>
    </lineage>
</organism>
<name>A0A323UWK8_9RHOO</name>